<evidence type="ECO:0000313" key="1">
    <source>
        <dbReference type="EMBL" id="GLB50115.1"/>
    </source>
</evidence>
<name>A0ABQ5ML21_9FLAO</name>
<protein>
    <submittedName>
        <fullName evidence="1">Uncharacterized protein</fullName>
    </submittedName>
</protein>
<comment type="caution">
    <text evidence="1">The sequence shown here is derived from an EMBL/GenBank/DDBJ whole genome shotgun (WGS) entry which is preliminary data.</text>
</comment>
<proteinExistence type="predicted"/>
<reference evidence="1" key="1">
    <citation type="submission" date="2022-07" db="EMBL/GenBank/DDBJ databases">
        <title>Taxonomy of Novel Oxalotrophic and Methylotrophic Bacteria.</title>
        <authorList>
            <person name="Sahin N."/>
            <person name="Tani A."/>
        </authorList>
    </citation>
    <scope>NUCLEOTIDE SEQUENCE</scope>
    <source>
        <strain evidence="1">Y10</strain>
    </source>
</reference>
<dbReference type="RefSeq" id="WP_281765750.1">
    <property type="nucleotide sequence ID" value="NZ_BRVO01000003.1"/>
</dbReference>
<dbReference type="Proteomes" id="UP001143543">
    <property type="component" value="Unassembled WGS sequence"/>
</dbReference>
<accession>A0ABQ5ML21</accession>
<evidence type="ECO:0000313" key="2">
    <source>
        <dbReference type="Proteomes" id="UP001143543"/>
    </source>
</evidence>
<dbReference type="EMBL" id="BRVO01000003">
    <property type="protein sequence ID" value="GLB50115.1"/>
    <property type="molecule type" value="Genomic_DNA"/>
</dbReference>
<organism evidence="1 2">
    <name type="scientific">Neptunitalea lumnitzerae</name>
    <dbReference type="NCBI Taxonomy" id="2965509"/>
    <lineage>
        <taxon>Bacteria</taxon>
        <taxon>Pseudomonadati</taxon>
        <taxon>Bacteroidota</taxon>
        <taxon>Flavobacteriia</taxon>
        <taxon>Flavobacteriales</taxon>
        <taxon>Flavobacteriaceae</taxon>
        <taxon>Neptunitalea</taxon>
    </lineage>
</organism>
<sequence>MNKLLTIFLLCFVLHGNAFHKNKIYQEKYGNVVTFVRIPFENYAVTEKIKIIGQLAEQLSNKLAYKDTILIEFHHLGSTPLRPKNLWIVEKNYCKDLVLFNPIDYSNYPPQDSVVTNQRKSHRPNYKGISIRHIGLDISIENILRYIEFSILHEEQNSINSYYYTVHWFEPEKIYEGHYIGLSKQQLLTIEKSPLSKVLKKLLQKKTDIINDKGVDFYFKNNNFYFKNSHTKMKSDEFTFIVPGKKGYLFFTTANSFIYLNKRTPKIKLHTLSNVDPEWNYYAFITYPFNFATHNKTKNLFVYKYRIQGSSFLFSEETNDLLTTYH</sequence>
<keyword evidence="2" id="KW-1185">Reference proteome</keyword>
<gene>
    <name evidence="1" type="ORF">Y10_24830</name>
</gene>